<comment type="caution">
    <text evidence="5">The sequence shown here is derived from an EMBL/GenBank/DDBJ whole genome shotgun (WGS) entry which is preliminary data.</text>
</comment>
<name>A0A1Z5JH69_FISSO</name>
<organism evidence="5 6">
    <name type="scientific">Fistulifera solaris</name>
    <name type="common">Oleaginous diatom</name>
    <dbReference type="NCBI Taxonomy" id="1519565"/>
    <lineage>
        <taxon>Eukaryota</taxon>
        <taxon>Sar</taxon>
        <taxon>Stramenopiles</taxon>
        <taxon>Ochrophyta</taxon>
        <taxon>Bacillariophyta</taxon>
        <taxon>Bacillariophyceae</taxon>
        <taxon>Bacillariophycidae</taxon>
        <taxon>Naviculales</taxon>
        <taxon>Naviculaceae</taxon>
        <taxon>Fistulifera</taxon>
    </lineage>
</organism>
<dbReference type="InterPro" id="IPR050235">
    <property type="entry name" value="CK1_Ser-Thr_kinase"/>
</dbReference>
<keyword evidence="6" id="KW-1185">Reference proteome</keyword>
<accession>A0A1Z5JH69</accession>
<protein>
    <recommendedName>
        <fullName evidence="1">Casein kinase I</fullName>
    </recommendedName>
</protein>
<dbReference type="AlphaFoldDB" id="A0A1Z5JH69"/>
<dbReference type="GO" id="GO:0005524">
    <property type="term" value="F:ATP binding"/>
    <property type="evidence" value="ECO:0007669"/>
    <property type="project" value="UniProtKB-UniRule"/>
</dbReference>
<dbReference type="PROSITE" id="PS00107">
    <property type="entry name" value="PROTEIN_KINASE_ATP"/>
    <property type="match status" value="1"/>
</dbReference>
<feature type="region of interest" description="Disordered" evidence="3">
    <location>
        <begin position="1"/>
        <end position="36"/>
    </location>
</feature>
<keyword evidence="2" id="KW-0067">ATP-binding</keyword>
<proteinExistence type="predicted"/>
<dbReference type="InterPro" id="IPR017441">
    <property type="entry name" value="Protein_kinase_ATP_BS"/>
</dbReference>
<keyword evidence="2" id="KW-0547">Nucleotide-binding</keyword>
<feature type="compositionally biased region" description="Basic and acidic residues" evidence="3">
    <location>
        <begin position="1"/>
        <end position="21"/>
    </location>
</feature>
<dbReference type="InParanoid" id="A0A1Z5JH69"/>
<dbReference type="OrthoDB" id="5979581at2759"/>
<dbReference type="Pfam" id="PF00069">
    <property type="entry name" value="Pkinase"/>
    <property type="match status" value="1"/>
</dbReference>
<dbReference type="EMBL" id="BDSP01000061">
    <property type="protein sequence ID" value="GAX13111.1"/>
    <property type="molecule type" value="Genomic_DNA"/>
</dbReference>
<reference evidence="5 6" key="1">
    <citation type="journal article" date="2015" name="Plant Cell">
        <title>Oil accumulation by the oleaginous diatom Fistulifera solaris as revealed by the genome and transcriptome.</title>
        <authorList>
            <person name="Tanaka T."/>
            <person name="Maeda Y."/>
            <person name="Veluchamy A."/>
            <person name="Tanaka M."/>
            <person name="Abida H."/>
            <person name="Marechal E."/>
            <person name="Bowler C."/>
            <person name="Muto M."/>
            <person name="Sunaga Y."/>
            <person name="Tanaka M."/>
            <person name="Yoshino T."/>
            <person name="Taniguchi T."/>
            <person name="Fukuda Y."/>
            <person name="Nemoto M."/>
            <person name="Matsumoto M."/>
            <person name="Wong P.S."/>
            <person name="Aburatani S."/>
            <person name="Fujibuchi W."/>
        </authorList>
    </citation>
    <scope>NUCLEOTIDE SEQUENCE [LARGE SCALE GENOMIC DNA]</scope>
    <source>
        <strain evidence="5 6">JPCC DA0580</strain>
    </source>
</reference>
<evidence type="ECO:0000256" key="2">
    <source>
        <dbReference type="PROSITE-ProRule" id="PRU10141"/>
    </source>
</evidence>
<feature type="domain" description="Protein kinase" evidence="4">
    <location>
        <begin position="105"/>
        <end position="489"/>
    </location>
</feature>
<feature type="binding site" evidence="2">
    <location>
        <position position="135"/>
    </location>
    <ligand>
        <name>ATP</name>
        <dbReference type="ChEBI" id="CHEBI:30616"/>
    </ligand>
</feature>
<evidence type="ECO:0000313" key="6">
    <source>
        <dbReference type="Proteomes" id="UP000198406"/>
    </source>
</evidence>
<sequence>MMVDDELKQENDCNDQQHNDRMVPTNGDDDQDTAKPVDPMLFVKGSEDTAQLIDSAAATPLHSSIGDATLEKQQIKRLGATVYGQAIQVTEKGVFPAVGSILGPYFCLGKLGMGTFSSIHKCVSFQKENRLAAAKVELGDYQQSGVLESEATVLDFLYRSLPKGTVPTYIGHYKSSKGAALLMEYLPGKDMHYMREEIMATNKDSSRRIAVKDAVYLTADVMLPLLKEMHQVGIVHRDVKPSNCVRRQGKEFCMVDFGLSKSIVVAADAEVADKDHAWPDSRWLKPLNYNGPGCYRKERAKAEFRGTSMYASPRVHQGRDYCPRDDVWSLLYVFCDLVSGGLPWMSYAAGRERESCQAFKERIHANDGEESSLLLMGDHYHVAAFKREKQLAAQSQSSDGRSTIPLPEPHPMSKDEHKVNLLRKAFRHLSELQFYDTPDYTLIQESIWGFLELNDACKELSIEEMQWESTSSTSEADAVKTRPVNHPTWELIVSADGESAIDDTVFQDLEVRGGSAYGGLPLEFQFKVGQMEYNQTHGVEIHRTLNDWMQVALPLLYKEWDAKKFEDGGHRTSTDGFRRDRYLSLLQSCLACAKKEDCFQSRNCYYYIDDREEDPTPKKRKVEIQVNHESDKHSPLVFVSRVLVGLERAIELEKAKKSPPPVRISFS</sequence>
<dbReference type="InterPro" id="IPR000719">
    <property type="entry name" value="Prot_kinase_dom"/>
</dbReference>
<dbReference type="Proteomes" id="UP000198406">
    <property type="component" value="Unassembled WGS sequence"/>
</dbReference>
<evidence type="ECO:0000313" key="5">
    <source>
        <dbReference type="EMBL" id="GAX13111.1"/>
    </source>
</evidence>
<evidence type="ECO:0000256" key="3">
    <source>
        <dbReference type="SAM" id="MobiDB-lite"/>
    </source>
</evidence>
<dbReference type="SUPFAM" id="SSF56112">
    <property type="entry name" value="Protein kinase-like (PK-like)"/>
    <property type="match status" value="1"/>
</dbReference>
<dbReference type="SMART" id="SM00220">
    <property type="entry name" value="S_TKc"/>
    <property type="match status" value="1"/>
</dbReference>
<evidence type="ECO:0000256" key="1">
    <source>
        <dbReference type="ARBA" id="ARBA00023860"/>
    </source>
</evidence>
<feature type="compositionally biased region" description="Polar residues" evidence="3">
    <location>
        <begin position="392"/>
        <end position="401"/>
    </location>
</feature>
<dbReference type="PANTHER" id="PTHR11909">
    <property type="entry name" value="CASEIN KINASE-RELATED"/>
    <property type="match status" value="1"/>
</dbReference>
<evidence type="ECO:0000259" key="4">
    <source>
        <dbReference type="PROSITE" id="PS50011"/>
    </source>
</evidence>
<dbReference type="GO" id="GO:0004672">
    <property type="term" value="F:protein kinase activity"/>
    <property type="evidence" value="ECO:0007669"/>
    <property type="project" value="InterPro"/>
</dbReference>
<gene>
    <name evidence="5" type="ORF">FisN_17Hh040</name>
</gene>
<dbReference type="Gene3D" id="1.10.510.10">
    <property type="entry name" value="Transferase(Phosphotransferase) domain 1"/>
    <property type="match status" value="1"/>
</dbReference>
<dbReference type="InterPro" id="IPR011009">
    <property type="entry name" value="Kinase-like_dom_sf"/>
</dbReference>
<dbReference type="PROSITE" id="PS50011">
    <property type="entry name" value="PROTEIN_KINASE_DOM"/>
    <property type="match status" value="1"/>
</dbReference>
<feature type="region of interest" description="Disordered" evidence="3">
    <location>
        <begin position="391"/>
        <end position="414"/>
    </location>
</feature>